<organism evidence="2 3">
    <name type="scientific">Haloferula sargassicola</name>
    <dbReference type="NCBI Taxonomy" id="490096"/>
    <lineage>
        <taxon>Bacteria</taxon>
        <taxon>Pseudomonadati</taxon>
        <taxon>Verrucomicrobiota</taxon>
        <taxon>Verrucomicrobiia</taxon>
        <taxon>Verrucomicrobiales</taxon>
        <taxon>Verrucomicrobiaceae</taxon>
        <taxon>Haloferula</taxon>
    </lineage>
</organism>
<evidence type="ECO:0000256" key="1">
    <source>
        <dbReference type="SAM" id="MobiDB-lite"/>
    </source>
</evidence>
<dbReference type="Proteomes" id="UP001476282">
    <property type="component" value="Unassembled WGS sequence"/>
</dbReference>
<dbReference type="RefSeq" id="WP_353568512.1">
    <property type="nucleotide sequence ID" value="NZ_BAABRI010000025.1"/>
</dbReference>
<feature type="region of interest" description="Disordered" evidence="1">
    <location>
        <begin position="66"/>
        <end position="102"/>
    </location>
</feature>
<sequence>MITRSAIVTAALALTGAGLWTYAGARLAHEGKFEFQPNPLGIKRSPYGQVIAMAFQAPVDKDWHGGIEVHGLGGHDDHDHDHAHAADHPGEDDHGHHDHPADDDHLCEDESCDHDHELAEDGTCSCGHDHGSETEHGSPFIERLEHAVTERTNPFAPTEAHRFYLRRQIEDKLKFAYELDPSHYGNYAAYHFFLKEETLNTYEQTKEKKRQLLVALAEKTIRYCMKETTDPRPALTASAAAYNLLEMMIAAPPGTYSWDDFDRRLSDYDHCLKRHADLLEASVESGQWNLLSPARQDEVLQRTQLALKLRDAFAATLQHRYPGHAIPSPGL</sequence>
<protein>
    <submittedName>
        <fullName evidence="2">Uncharacterized protein</fullName>
    </submittedName>
</protein>
<keyword evidence="3" id="KW-1185">Reference proteome</keyword>
<gene>
    <name evidence="2" type="ORF">Hsar01_03659</name>
</gene>
<evidence type="ECO:0000313" key="2">
    <source>
        <dbReference type="EMBL" id="GAA5484415.1"/>
    </source>
</evidence>
<dbReference type="EMBL" id="BAABRI010000025">
    <property type="protein sequence ID" value="GAA5484415.1"/>
    <property type="molecule type" value="Genomic_DNA"/>
</dbReference>
<accession>A0ABP9USA8</accession>
<evidence type="ECO:0000313" key="3">
    <source>
        <dbReference type="Proteomes" id="UP001476282"/>
    </source>
</evidence>
<reference evidence="2 3" key="1">
    <citation type="submission" date="2024-02" db="EMBL/GenBank/DDBJ databases">
        <title>Haloferula sargassicola NBRC 104335.</title>
        <authorList>
            <person name="Ichikawa N."/>
            <person name="Katano-Makiyama Y."/>
            <person name="Hidaka K."/>
        </authorList>
    </citation>
    <scope>NUCLEOTIDE SEQUENCE [LARGE SCALE GENOMIC DNA]</scope>
    <source>
        <strain evidence="2 3">NBRC 104335</strain>
    </source>
</reference>
<comment type="caution">
    <text evidence="2">The sequence shown here is derived from an EMBL/GenBank/DDBJ whole genome shotgun (WGS) entry which is preliminary data.</text>
</comment>
<name>A0ABP9USA8_9BACT</name>
<proteinExistence type="predicted"/>